<keyword evidence="2" id="KW-1185">Reference proteome</keyword>
<sequence length="113" mass="13158">MISFILITELPEHVWQTNTTIYQDVFSCVPNDLIHSSIAYWKEKIGHTTIDLGVAQEKLETYQDGDLKGADPMERLQLVRGHLVSFPLDFMCQEDLRPYFSESEYYTSPQVFH</sequence>
<reference evidence="1" key="5">
    <citation type="journal article" date="2021" name="G3 (Bethesda)">
        <title>Aegilops tauschii genome assembly Aet v5.0 features greater sequence contiguity and improved annotation.</title>
        <authorList>
            <person name="Wang L."/>
            <person name="Zhu T."/>
            <person name="Rodriguez J.C."/>
            <person name="Deal K.R."/>
            <person name="Dubcovsky J."/>
            <person name="McGuire P.E."/>
            <person name="Lux T."/>
            <person name="Spannagl M."/>
            <person name="Mayer K.F.X."/>
            <person name="Baldrich P."/>
            <person name="Meyers B.C."/>
            <person name="Huo N."/>
            <person name="Gu Y.Q."/>
            <person name="Zhou H."/>
            <person name="Devos K.M."/>
            <person name="Bennetzen J.L."/>
            <person name="Unver T."/>
            <person name="Budak H."/>
            <person name="Gulick P.J."/>
            <person name="Galiba G."/>
            <person name="Kalapos B."/>
            <person name="Nelson D.R."/>
            <person name="Li P."/>
            <person name="You F.M."/>
            <person name="Luo M.C."/>
            <person name="Dvorak J."/>
        </authorList>
    </citation>
    <scope>NUCLEOTIDE SEQUENCE [LARGE SCALE GENOMIC DNA]</scope>
    <source>
        <strain evidence="1">cv. AL8/78</strain>
    </source>
</reference>
<dbReference type="EnsemblPlants" id="AET1Gv20565300.21">
    <property type="protein sequence ID" value="AET1Gv20565300.21"/>
    <property type="gene ID" value="AET1Gv20565300"/>
</dbReference>
<organism evidence="1 2">
    <name type="scientific">Aegilops tauschii subsp. strangulata</name>
    <name type="common">Goatgrass</name>
    <dbReference type="NCBI Taxonomy" id="200361"/>
    <lineage>
        <taxon>Eukaryota</taxon>
        <taxon>Viridiplantae</taxon>
        <taxon>Streptophyta</taxon>
        <taxon>Embryophyta</taxon>
        <taxon>Tracheophyta</taxon>
        <taxon>Spermatophyta</taxon>
        <taxon>Magnoliopsida</taxon>
        <taxon>Liliopsida</taxon>
        <taxon>Poales</taxon>
        <taxon>Poaceae</taxon>
        <taxon>BOP clade</taxon>
        <taxon>Pooideae</taxon>
        <taxon>Triticodae</taxon>
        <taxon>Triticeae</taxon>
        <taxon>Triticinae</taxon>
        <taxon>Aegilops</taxon>
    </lineage>
</organism>
<reference evidence="2" key="1">
    <citation type="journal article" date="2014" name="Science">
        <title>Ancient hybridizations among the ancestral genomes of bread wheat.</title>
        <authorList>
            <consortium name="International Wheat Genome Sequencing Consortium,"/>
            <person name="Marcussen T."/>
            <person name="Sandve S.R."/>
            <person name="Heier L."/>
            <person name="Spannagl M."/>
            <person name="Pfeifer M."/>
            <person name="Jakobsen K.S."/>
            <person name="Wulff B.B."/>
            <person name="Steuernagel B."/>
            <person name="Mayer K.F."/>
            <person name="Olsen O.A."/>
        </authorList>
    </citation>
    <scope>NUCLEOTIDE SEQUENCE [LARGE SCALE GENOMIC DNA]</scope>
    <source>
        <strain evidence="2">cv. AL8/78</strain>
    </source>
</reference>
<proteinExistence type="predicted"/>
<name>A0A452YXW9_AEGTS</name>
<dbReference type="Gramene" id="AET1Gv20565300.21">
    <property type="protein sequence ID" value="AET1Gv20565300.21"/>
    <property type="gene ID" value="AET1Gv20565300"/>
</dbReference>
<dbReference type="AlphaFoldDB" id="A0A452YXW9"/>
<protein>
    <submittedName>
        <fullName evidence="1">Uncharacterized protein</fullName>
    </submittedName>
</protein>
<accession>A0A452YXW9</accession>
<evidence type="ECO:0000313" key="2">
    <source>
        <dbReference type="Proteomes" id="UP000015105"/>
    </source>
</evidence>
<reference evidence="2" key="2">
    <citation type="journal article" date="2017" name="Nat. Plants">
        <title>The Aegilops tauschii genome reveals multiple impacts of transposons.</title>
        <authorList>
            <person name="Zhao G."/>
            <person name="Zou C."/>
            <person name="Li K."/>
            <person name="Wang K."/>
            <person name="Li T."/>
            <person name="Gao L."/>
            <person name="Zhang X."/>
            <person name="Wang H."/>
            <person name="Yang Z."/>
            <person name="Liu X."/>
            <person name="Jiang W."/>
            <person name="Mao L."/>
            <person name="Kong X."/>
            <person name="Jiao Y."/>
            <person name="Jia J."/>
        </authorList>
    </citation>
    <scope>NUCLEOTIDE SEQUENCE [LARGE SCALE GENOMIC DNA]</scope>
    <source>
        <strain evidence="2">cv. AL8/78</strain>
    </source>
</reference>
<evidence type="ECO:0000313" key="1">
    <source>
        <dbReference type="EnsemblPlants" id="AET1Gv20565300.21"/>
    </source>
</evidence>
<reference evidence="1" key="3">
    <citation type="journal article" date="2017" name="Nature">
        <title>Genome sequence of the progenitor of the wheat D genome Aegilops tauschii.</title>
        <authorList>
            <person name="Luo M.C."/>
            <person name="Gu Y.Q."/>
            <person name="Puiu D."/>
            <person name="Wang H."/>
            <person name="Twardziok S.O."/>
            <person name="Deal K.R."/>
            <person name="Huo N."/>
            <person name="Zhu T."/>
            <person name="Wang L."/>
            <person name="Wang Y."/>
            <person name="McGuire P.E."/>
            <person name="Liu S."/>
            <person name="Long H."/>
            <person name="Ramasamy R.K."/>
            <person name="Rodriguez J.C."/>
            <person name="Van S.L."/>
            <person name="Yuan L."/>
            <person name="Wang Z."/>
            <person name="Xia Z."/>
            <person name="Xiao L."/>
            <person name="Anderson O.D."/>
            <person name="Ouyang S."/>
            <person name="Liang Y."/>
            <person name="Zimin A.V."/>
            <person name="Pertea G."/>
            <person name="Qi P."/>
            <person name="Bennetzen J.L."/>
            <person name="Dai X."/>
            <person name="Dawson M.W."/>
            <person name="Muller H.G."/>
            <person name="Kugler K."/>
            <person name="Rivarola-Duarte L."/>
            <person name="Spannagl M."/>
            <person name="Mayer K.F.X."/>
            <person name="Lu F.H."/>
            <person name="Bevan M.W."/>
            <person name="Leroy P."/>
            <person name="Li P."/>
            <person name="You F.M."/>
            <person name="Sun Q."/>
            <person name="Liu Z."/>
            <person name="Lyons E."/>
            <person name="Wicker T."/>
            <person name="Salzberg S.L."/>
            <person name="Devos K.M."/>
            <person name="Dvorak J."/>
        </authorList>
    </citation>
    <scope>NUCLEOTIDE SEQUENCE [LARGE SCALE GENOMIC DNA]</scope>
    <source>
        <strain evidence="1">cv. AL8/78</strain>
    </source>
</reference>
<dbReference type="Proteomes" id="UP000015105">
    <property type="component" value="Chromosome 1D"/>
</dbReference>
<reference evidence="1" key="4">
    <citation type="submission" date="2019-03" db="UniProtKB">
        <authorList>
            <consortium name="EnsemblPlants"/>
        </authorList>
    </citation>
    <scope>IDENTIFICATION</scope>
</reference>